<organism evidence="1 2">
    <name type="scientific">Pistacia atlantica</name>
    <dbReference type="NCBI Taxonomy" id="434234"/>
    <lineage>
        <taxon>Eukaryota</taxon>
        <taxon>Viridiplantae</taxon>
        <taxon>Streptophyta</taxon>
        <taxon>Embryophyta</taxon>
        <taxon>Tracheophyta</taxon>
        <taxon>Spermatophyta</taxon>
        <taxon>Magnoliopsida</taxon>
        <taxon>eudicotyledons</taxon>
        <taxon>Gunneridae</taxon>
        <taxon>Pentapetalae</taxon>
        <taxon>rosids</taxon>
        <taxon>malvids</taxon>
        <taxon>Sapindales</taxon>
        <taxon>Anacardiaceae</taxon>
        <taxon>Pistacia</taxon>
    </lineage>
</organism>
<comment type="caution">
    <text evidence="1">The sequence shown here is derived from an EMBL/GenBank/DDBJ whole genome shotgun (WGS) entry which is preliminary data.</text>
</comment>
<proteinExistence type="predicted"/>
<sequence>MGSCYSKPGKGNTDSDKAVTQTETQRQGSSSRSGRWKKSKDAFLLKKKSAQDAEPSSDFW</sequence>
<protein>
    <submittedName>
        <fullName evidence="1">Uncharacterized protein</fullName>
    </submittedName>
</protein>
<dbReference type="EMBL" id="CM047899">
    <property type="protein sequence ID" value="KAJ0100835.1"/>
    <property type="molecule type" value="Genomic_DNA"/>
</dbReference>
<gene>
    <name evidence="1" type="ORF">Patl1_03659</name>
</gene>
<evidence type="ECO:0000313" key="1">
    <source>
        <dbReference type="EMBL" id="KAJ0100835.1"/>
    </source>
</evidence>
<name>A0ACC1BP53_9ROSI</name>
<keyword evidence="2" id="KW-1185">Reference proteome</keyword>
<accession>A0ACC1BP53</accession>
<evidence type="ECO:0000313" key="2">
    <source>
        <dbReference type="Proteomes" id="UP001164250"/>
    </source>
</evidence>
<reference evidence="2" key="1">
    <citation type="journal article" date="2023" name="G3 (Bethesda)">
        <title>Genome assembly and association tests identify interacting loci associated with vigor, precocity, and sex in interspecific pistachio rootstocks.</title>
        <authorList>
            <person name="Palmer W."/>
            <person name="Jacygrad E."/>
            <person name="Sagayaradj S."/>
            <person name="Cavanaugh K."/>
            <person name="Han R."/>
            <person name="Bertier L."/>
            <person name="Beede B."/>
            <person name="Kafkas S."/>
            <person name="Golino D."/>
            <person name="Preece J."/>
            <person name="Michelmore R."/>
        </authorList>
    </citation>
    <scope>NUCLEOTIDE SEQUENCE [LARGE SCALE GENOMIC DNA]</scope>
</reference>
<dbReference type="Proteomes" id="UP001164250">
    <property type="component" value="Chromosome 3"/>
</dbReference>